<accession>G0TY22</accession>
<sequence>MRRSVFFMGRAFTRRHINACRSPLLTGYVRPTSLMGSTSTPLLLRNVILGSSVLSAMTVASASDALEGVLSRSMATLLLSRSGTSSLLCALSCIQNLSTCVMAWERVFHAGLALLSQSLVAASEPMLHRWLGGWCHNELKHYHG</sequence>
<dbReference type="AlphaFoldDB" id="G0TY22"/>
<reference evidence="1" key="1">
    <citation type="journal article" date="2012" name="Proc. Natl. Acad. Sci. U.S.A.">
        <title>Antigenic diversity is generated by distinct evolutionary mechanisms in African trypanosome species.</title>
        <authorList>
            <person name="Jackson A.P."/>
            <person name="Berry A."/>
            <person name="Aslett M."/>
            <person name="Allison H.C."/>
            <person name="Burton P."/>
            <person name="Vavrova-Anderson J."/>
            <person name="Brown R."/>
            <person name="Browne H."/>
            <person name="Corton N."/>
            <person name="Hauser H."/>
            <person name="Gamble J."/>
            <person name="Gilderthorp R."/>
            <person name="Marcello L."/>
            <person name="McQuillan J."/>
            <person name="Otto T.D."/>
            <person name="Quail M.A."/>
            <person name="Sanders M.J."/>
            <person name="van Tonder A."/>
            <person name="Ginger M.L."/>
            <person name="Field M.C."/>
            <person name="Barry J.D."/>
            <person name="Hertz-Fowler C."/>
            <person name="Berriman M."/>
        </authorList>
    </citation>
    <scope>NUCLEOTIDE SEQUENCE</scope>
    <source>
        <strain evidence="1">Y486</strain>
    </source>
</reference>
<evidence type="ECO:0000313" key="1">
    <source>
        <dbReference type="EMBL" id="CCC48867.1"/>
    </source>
</evidence>
<organism evidence="1">
    <name type="scientific">Trypanosoma vivax (strain Y486)</name>
    <dbReference type="NCBI Taxonomy" id="1055687"/>
    <lineage>
        <taxon>Eukaryota</taxon>
        <taxon>Discoba</taxon>
        <taxon>Euglenozoa</taxon>
        <taxon>Kinetoplastea</taxon>
        <taxon>Metakinetoplastina</taxon>
        <taxon>Trypanosomatida</taxon>
        <taxon>Trypanosomatidae</taxon>
        <taxon>Trypanosoma</taxon>
        <taxon>Duttonella</taxon>
    </lineage>
</organism>
<proteinExistence type="predicted"/>
<name>G0TY22_TRYVY</name>
<dbReference type="EMBL" id="HE573023">
    <property type="protein sequence ID" value="CCC48867.1"/>
    <property type="molecule type" value="Genomic_DNA"/>
</dbReference>
<protein>
    <submittedName>
        <fullName evidence="1">Uncharacterized protein</fullName>
    </submittedName>
</protein>
<gene>
    <name evidence="1" type="ORF">TVY486_0702040</name>
</gene>